<dbReference type="EMBL" id="AP014523">
    <property type="protein sequence ID" value="BAO98062.1"/>
    <property type="molecule type" value="Genomic_DNA"/>
</dbReference>
<dbReference type="Gene3D" id="1.10.10.60">
    <property type="entry name" value="Homeodomain-like"/>
    <property type="match status" value="1"/>
</dbReference>
<sequence>MKILIIEDDLALARSISHNLHDLGHFCEIISSISEENKEPYDVILVSSKVCTQGRCEHFVRYNSKQIIIMMASHVNEDGVNKPIQAGARDYILKPFKMDELLRKIQYHKAYQEMTARLGFYENYLDFIHAELPLPKDFSYRPPFIIHTPSQELANAYLLQYAKERQMDFSFFSLKDTTWKDLYKNKDKLERPFYIMHLEELKKDEQLKLLELARSCPIVLSYTHKEPLEFPKIVSIECGNKPLSLFSDNTTFLSIQEYEKEAIRHFSSTCTDTELASKLGISRKSLWEKRRKYNLPRK</sequence>
<dbReference type="PROSITE" id="PS50110">
    <property type="entry name" value="RESPONSE_REGULATORY"/>
    <property type="match status" value="1"/>
</dbReference>
<dbReference type="SUPFAM" id="SSF52172">
    <property type="entry name" value="CheY-like"/>
    <property type="match status" value="1"/>
</dbReference>
<comment type="caution">
    <text evidence="1">Lacks conserved residue(s) required for the propagation of feature annotation.</text>
</comment>
<reference evidence="3 4" key="1">
    <citation type="submission" date="2013-11" db="EMBL/GenBank/DDBJ databases">
        <title>Estimation of Helicobacter pylori bacteriophage ecology using H. pylori isolates.</title>
        <authorList>
            <person name="Uchiyama J."/>
            <person name="Takemura-Uchiyama I."/>
            <person name="Ujihara T."/>
            <person name="Matsuzaki S."/>
        </authorList>
    </citation>
    <scope>NUCLEOTIDE SEQUENCE [LARGE SCALE GENOMIC DNA]</scope>
    <source>
        <strain evidence="3 4">NY40</strain>
    </source>
</reference>
<evidence type="ECO:0000256" key="1">
    <source>
        <dbReference type="PROSITE-ProRule" id="PRU00169"/>
    </source>
</evidence>
<organism evidence="3 4">
    <name type="scientific">Helicobacter pylori NY40</name>
    <dbReference type="NCBI Taxonomy" id="1426844"/>
    <lineage>
        <taxon>Bacteria</taxon>
        <taxon>Pseudomonadati</taxon>
        <taxon>Campylobacterota</taxon>
        <taxon>Epsilonproteobacteria</taxon>
        <taxon>Campylobacterales</taxon>
        <taxon>Helicobacteraceae</taxon>
        <taxon>Helicobacter</taxon>
    </lineage>
</organism>
<evidence type="ECO:0000259" key="2">
    <source>
        <dbReference type="PROSITE" id="PS50110"/>
    </source>
</evidence>
<proteinExistence type="predicted"/>
<dbReference type="PIRSF" id="PIRSF016788">
    <property type="entry name" value="RR_Fis"/>
    <property type="match status" value="1"/>
</dbReference>
<dbReference type="InterPro" id="IPR011006">
    <property type="entry name" value="CheY-like_superfamily"/>
</dbReference>
<dbReference type="GO" id="GO:0000160">
    <property type="term" value="P:phosphorelay signal transduction system"/>
    <property type="evidence" value="ECO:0007669"/>
    <property type="project" value="InterPro"/>
</dbReference>
<dbReference type="InterPro" id="IPR001789">
    <property type="entry name" value="Sig_transdc_resp-reg_receiver"/>
</dbReference>
<dbReference type="Gene3D" id="3.40.50.2300">
    <property type="match status" value="1"/>
</dbReference>
<evidence type="ECO:0000313" key="4">
    <source>
        <dbReference type="Proteomes" id="UP000031662"/>
    </source>
</evidence>
<dbReference type="SMART" id="SM00448">
    <property type="entry name" value="REC"/>
    <property type="match status" value="1"/>
</dbReference>
<evidence type="ECO:0000313" key="3">
    <source>
        <dbReference type="EMBL" id="BAO98062.1"/>
    </source>
</evidence>
<accession>A0A060Q1H3</accession>
<dbReference type="RefSeq" id="WP_041050966.1">
    <property type="nucleotide sequence ID" value="NZ_AP014523.1"/>
</dbReference>
<dbReference type="HOGENOM" id="CLU_939035_0_0_7"/>
<feature type="domain" description="Response regulatory" evidence="2">
    <location>
        <begin position="2"/>
        <end position="109"/>
    </location>
</feature>
<dbReference type="AlphaFoldDB" id="A0A060Q1H3"/>
<protein>
    <submittedName>
        <fullName evidence="3">Two component response regulator</fullName>
    </submittedName>
</protein>
<name>A0A060Q1H3_HELPX</name>
<gene>
    <name evidence="3" type="ORF">NY40_1054</name>
</gene>
<dbReference type="InterPro" id="IPR014483">
    <property type="entry name" value="Sig_transdc_resp-reg_prd"/>
</dbReference>
<dbReference type="Proteomes" id="UP000031662">
    <property type="component" value="Chromosome"/>
</dbReference>
<dbReference type="CDD" id="cd00156">
    <property type="entry name" value="REC"/>
    <property type="match status" value="1"/>
</dbReference>